<gene>
    <name evidence="2" type="ORF">AFUS01_LOCUS21673</name>
</gene>
<dbReference type="EMBL" id="CAJVCH010245241">
    <property type="protein sequence ID" value="CAG7733216.1"/>
    <property type="molecule type" value="Genomic_DNA"/>
</dbReference>
<accession>A0A8J2KDR6</accession>
<dbReference type="PROSITE" id="PS51257">
    <property type="entry name" value="PROKAR_LIPOPROTEIN"/>
    <property type="match status" value="1"/>
</dbReference>
<dbReference type="Proteomes" id="UP000708208">
    <property type="component" value="Unassembled WGS sequence"/>
</dbReference>
<feature type="transmembrane region" description="Helical" evidence="1">
    <location>
        <begin position="12"/>
        <end position="34"/>
    </location>
</feature>
<name>A0A8J2KDR6_9HEXA</name>
<keyword evidence="3" id="KW-1185">Reference proteome</keyword>
<comment type="caution">
    <text evidence="2">The sequence shown here is derived from an EMBL/GenBank/DDBJ whole genome shotgun (WGS) entry which is preliminary data.</text>
</comment>
<feature type="transmembrane region" description="Helical" evidence="1">
    <location>
        <begin position="40"/>
        <end position="58"/>
    </location>
</feature>
<proteinExistence type="predicted"/>
<organism evidence="2 3">
    <name type="scientific">Allacma fusca</name>
    <dbReference type="NCBI Taxonomy" id="39272"/>
    <lineage>
        <taxon>Eukaryota</taxon>
        <taxon>Metazoa</taxon>
        <taxon>Ecdysozoa</taxon>
        <taxon>Arthropoda</taxon>
        <taxon>Hexapoda</taxon>
        <taxon>Collembola</taxon>
        <taxon>Symphypleona</taxon>
        <taxon>Sminthuridae</taxon>
        <taxon>Allacma</taxon>
    </lineage>
</organism>
<keyword evidence="1" id="KW-1133">Transmembrane helix</keyword>
<keyword evidence="1" id="KW-0812">Transmembrane</keyword>
<evidence type="ECO:0000256" key="1">
    <source>
        <dbReference type="SAM" id="Phobius"/>
    </source>
</evidence>
<keyword evidence="1" id="KW-0472">Membrane</keyword>
<sequence>MHNRAYRDVVTPVFFGASMALLIFSCYGSVRFYSTIPLPGYLLLPVMFAIICVFSVLLHHSSGNVYLSSVQFIQSRNISTDPYVRKTLKSFYTLKVYVGSAYFVRKDSIVTFVDCFTTNAVSLLLAF</sequence>
<protein>
    <submittedName>
        <fullName evidence="2">Uncharacterized protein</fullName>
    </submittedName>
</protein>
<evidence type="ECO:0000313" key="2">
    <source>
        <dbReference type="EMBL" id="CAG7733216.1"/>
    </source>
</evidence>
<reference evidence="2" key="1">
    <citation type="submission" date="2021-06" db="EMBL/GenBank/DDBJ databases">
        <authorList>
            <person name="Hodson N. C."/>
            <person name="Mongue J. A."/>
            <person name="Jaron S. K."/>
        </authorList>
    </citation>
    <scope>NUCLEOTIDE SEQUENCE</scope>
</reference>
<dbReference type="AlphaFoldDB" id="A0A8J2KDR6"/>
<evidence type="ECO:0000313" key="3">
    <source>
        <dbReference type="Proteomes" id="UP000708208"/>
    </source>
</evidence>